<keyword evidence="2" id="KW-0012">Acyltransferase</keyword>
<evidence type="ECO:0008006" key="4">
    <source>
        <dbReference type="Google" id="ProtNLM"/>
    </source>
</evidence>
<accession>A0A6N2YGU5</accession>
<name>A0A6N2YGU5_9FIRM</name>
<organism evidence="3">
    <name type="scientific">Hungatella hathewayi</name>
    <dbReference type="NCBI Taxonomy" id="154046"/>
    <lineage>
        <taxon>Bacteria</taxon>
        <taxon>Bacillati</taxon>
        <taxon>Bacillota</taxon>
        <taxon>Clostridia</taxon>
        <taxon>Lachnospirales</taxon>
        <taxon>Lachnospiraceae</taxon>
        <taxon>Hungatella</taxon>
    </lineage>
</organism>
<dbReference type="PANTHER" id="PTHR36449:SF1">
    <property type="entry name" value="ACETYLTRANSFERASE"/>
    <property type="match status" value="1"/>
</dbReference>
<dbReference type="EMBL" id="CACRUH010000005">
    <property type="protein sequence ID" value="VYT64732.1"/>
    <property type="molecule type" value="Genomic_DNA"/>
</dbReference>
<reference evidence="3" key="1">
    <citation type="submission" date="2019-11" db="EMBL/GenBank/DDBJ databases">
        <authorList>
            <person name="Feng L."/>
        </authorList>
    </citation>
    <scope>NUCLEOTIDE SEQUENCE</scope>
    <source>
        <strain evidence="3">ChathewayiLFYP18</strain>
    </source>
</reference>
<sequence>MAEFVQIKLNDMISKLGENKVKSILSSFVCPVNKDVETFIKYKAIEFSKQYLSRTTLVYWKSDDEREKCWVGYYTIASKHIRVSKDSISNTTAKRMGNHGSFNPATKEYIVPAPLIAQLGKNFADGNNYLISGSDLLQMATTKVREIQNEIGGRFVYLECEEKCKLLDFYKANGFTVFGKRTLDRDETDLDGEYLIQLLKYLK</sequence>
<proteinExistence type="predicted"/>
<evidence type="ECO:0000313" key="3">
    <source>
        <dbReference type="EMBL" id="VYT64732.1"/>
    </source>
</evidence>
<protein>
    <recommendedName>
        <fullName evidence="4">N-acetyltransferase</fullName>
    </recommendedName>
</protein>
<dbReference type="AlphaFoldDB" id="A0A6N2YGU5"/>
<evidence type="ECO:0000256" key="1">
    <source>
        <dbReference type="ARBA" id="ARBA00022679"/>
    </source>
</evidence>
<evidence type="ECO:0000256" key="2">
    <source>
        <dbReference type="ARBA" id="ARBA00023315"/>
    </source>
</evidence>
<dbReference type="Gene3D" id="3.40.630.30">
    <property type="match status" value="1"/>
</dbReference>
<dbReference type="RefSeq" id="WP_156832168.1">
    <property type="nucleotide sequence ID" value="NZ_CACRUH010000005.1"/>
</dbReference>
<gene>
    <name evidence="3" type="ORF">CHLFYP18_05217</name>
</gene>
<keyword evidence="1" id="KW-0808">Transferase</keyword>
<dbReference type="GO" id="GO:0016746">
    <property type="term" value="F:acyltransferase activity"/>
    <property type="evidence" value="ECO:0007669"/>
    <property type="project" value="UniProtKB-KW"/>
</dbReference>
<dbReference type="PANTHER" id="PTHR36449">
    <property type="entry name" value="ACETYLTRANSFERASE-RELATED"/>
    <property type="match status" value="1"/>
</dbReference>